<name>A0A5B0E3M3_9MICC</name>
<dbReference type="GO" id="GO:0035435">
    <property type="term" value="P:phosphate ion transmembrane transport"/>
    <property type="evidence" value="ECO:0007669"/>
    <property type="project" value="TreeGrafter"/>
</dbReference>
<reference evidence="7 8" key="1">
    <citation type="submission" date="2019-07" db="EMBL/GenBank/DDBJ databases">
        <title>Analysis of the biochemical properties, biological activity and biotechnological potential of siderophores and biosurfactants produced by Antarctic psychrotolerant bacteria.</title>
        <authorList>
            <person name="Styczynski M."/>
            <person name="Krucon T."/>
            <person name="Decewicz P."/>
            <person name="Dziewit L."/>
        </authorList>
    </citation>
    <scope>NUCLEOTIDE SEQUENCE [LARGE SCALE GENOMIC DNA]</scope>
    <source>
        <strain evidence="7 8">ANT_H27</strain>
    </source>
</reference>
<dbReference type="InterPro" id="IPR001204">
    <property type="entry name" value="Phos_transporter"/>
</dbReference>
<evidence type="ECO:0000256" key="1">
    <source>
        <dbReference type="ARBA" id="ARBA00004141"/>
    </source>
</evidence>
<evidence type="ECO:0000256" key="6">
    <source>
        <dbReference type="SAM" id="Phobius"/>
    </source>
</evidence>
<protein>
    <submittedName>
        <fullName evidence="7">Inorganic phosphate transporter</fullName>
    </submittedName>
</protein>
<feature type="transmembrane region" description="Helical" evidence="6">
    <location>
        <begin position="6"/>
        <end position="25"/>
    </location>
</feature>
<keyword evidence="2" id="KW-0813">Transport</keyword>
<dbReference type="OrthoDB" id="9779554at2"/>
<sequence>MMNGESFMLVLVLLCTCAFAFLNGFRDAPNSIAVAVRNRALTPTYAVLVAAFFTFVGTMLSTSFGVYLISAVELNVPTGVPGMALLLSALLSAGAWGLLCWWRGLPISSTHALVSALAGASGAAALLGDDGVHDAWRMLAGGVLLPLVFTPILAFTVSYVLVIPVTWLVRHSTASDVNGVSRAGQAVAACAVALGNGLQDGQRTGAMLTLALVTAGAAQPGAIMLGPQLLGATCLAAGVLFGGWRIAHTIAYRLVTLDPMRGMVAQTVSAAMLFLGAMLIHLPISTTQAVTSSIVGAGCNQRFESVTWHQVKRVLRHWVATPIVCAAVGGILCLAVHPLIS</sequence>
<proteinExistence type="predicted"/>
<evidence type="ECO:0000256" key="5">
    <source>
        <dbReference type="ARBA" id="ARBA00023136"/>
    </source>
</evidence>
<comment type="subcellular location">
    <subcellularLocation>
        <location evidence="1">Membrane</location>
        <topology evidence="1">Multi-pass membrane protein</topology>
    </subcellularLocation>
</comment>
<feature type="transmembrane region" description="Helical" evidence="6">
    <location>
        <begin position="263"/>
        <end position="284"/>
    </location>
</feature>
<evidence type="ECO:0000256" key="2">
    <source>
        <dbReference type="ARBA" id="ARBA00022448"/>
    </source>
</evidence>
<keyword evidence="4 6" id="KW-1133">Transmembrane helix</keyword>
<evidence type="ECO:0000313" key="8">
    <source>
        <dbReference type="Proteomes" id="UP000323856"/>
    </source>
</evidence>
<feature type="transmembrane region" description="Helical" evidence="6">
    <location>
        <begin position="229"/>
        <end position="251"/>
    </location>
</feature>
<evidence type="ECO:0000313" key="7">
    <source>
        <dbReference type="EMBL" id="KAA0973554.1"/>
    </source>
</evidence>
<dbReference type="PANTHER" id="PTHR11101">
    <property type="entry name" value="PHOSPHATE TRANSPORTER"/>
    <property type="match status" value="1"/>
</dbReference>
<keyword evidence="3 6" id="KW-0812">Transmembrane</keyword>
<dbReference type="Pfam" id="PF01384">
    <property type="entry name" value="PHO4"/>
    <property type="match status" value="1"/>
</dbReference>
<evidence type="ECO:0000256" key="3">
    <source>
        <dbReference type="ARBA" id="ARBA00022692"/>
    </source>
</evidence>
<dbReference type="EMBL" id="VOBL01000024">
    <property type="protein sequence ID" value="KAA0973554.1"/>
    <property type="molecule type" value="Genomic_DNA"/>
</dbReference>
<organism evidence="7 8">
    <name type="scientific">Paeniglutamicibacter gangotriensis</name>
    <dbReference type="NCBI Taxonomy" id="254787"/>
    <lineage>
        <taxon>Bacteria</taxon>
        <taxon>Bacillati</taxon>
        <taxon>Actinomycetota</taxon>
        <taxon>Actinomycetes</taxon>
        <taxon>Micrococcales</taxon>
        <taxon>Micrococcaceae</taxon>
        <taxon>Paeniglutamicibacter</taxon>
    </lineage>
</organism>
<accession>A0A5B0E3M3</accession>
<feature type="transmembrane region" description="Helical" evidence="6">
    <location>
        <begin position="318"/>
        <end position="340"/>
    </location>
</feature>
<dbReference type="PANTHER" id="PTHR11101:SF80">
    <property type="entry name" value="PHOSPHATE TRANSPORTER"/>
    <property type="match status" value="1"/>
</dbReference>
<feature type="transmembrane region" description="Helical" evidence="6">
    <location>
        <begin position="109"/>
        <end position="127"/>
    </location>
</feature>
<keyword evidence="5 6" id="KW-0472">Membrane</keyword>
<dbReference type="GO" id="GO:0005315">
    <property type="term" value="F:phosphate transmembrane transporter activity"/>
    <property type="evidence" value="ECO:0007669"/>
    <property type="project" value="InterPro"/>
</dbReference>
<dbReference type="AlphaFoldDB" id="A0A5B0E3M3"/>
<dbReference type="GO" id="GO:0016020">
    <property type="term" value="C:membrane"/>
    <property type="evidence" value="ECO:0007669"/>
    <property type="project" value="UniProtKB-SubCell"/>
</dbReference>
<feature type="transmembrane region" description="Helical" evidence="6">
    <location>
        <begin position="82"/>
        <end position="102"/>
    </location>
</feature>
<feature type="transmembrane region" description="Helical" evidence="6">
    <location>
        <begin position="139"/>
        <end position="162"/>
    </location>
</feature>
<dbReference type="Proteomes" id="UP000323856">
    <property type="component" value="Unassembled WGS sequence"/>
</dbReference>
<evidence type="ECO:0000256" key="4">
    <source>
        <dbReference type="ARBA" id="ARBA00022989"/>
    </source>
</evidence>
<feature type="transmembrane region" description="Helical" evidence="6">
    <location>
        <begin position="45"/>
        <end position="70"/>
    </location>
</feature>
<gene>
    <name evidence="7" type="ORF">FQ154_17785</name>
</gene>
<comment type="caution">
    <text evidence="7">The sequence shown here is derived from an EMBL/GenBank/DDBJ whole genome shotgun (WGS) entry which is preliminary data.</text>
</comment>